<dbReference type="GO" id="GO:0012505">
    <property type="term" value="C:endomembrane system"/>
    <property type="evidence" value="ECO:0007669"/>
    <property type="project" value="TreeGrafter"/>
</dbReference>
<feature type="transmembrane region" description="Helical" evidence="10">
    <location>
        <begin position="24"/>
        <end position="48"/>
    </location>
</feature>
<evidence type="ECO:0000256" key="2">
    <source>
        <dbReference type="ARBA" id="ARBA00004728"/>
    </source>
</evidence>
<evidence type="ECO:0000256" key="10">
    <source>
        <dbReference type="SAM" id="Phobius"/>
    </source>
</evidence>
<dbReference type="SUPFAM" id="SSF69593">
    <property type="entry name" value="Glycerol-3-phosphate (1)-acyltransferase"/>
    <property type="match status" value="1"/>
</dbReference>
<evidence type="ECO:0000256" key="1">
    <source>
        <dbReference type="ARBA" id="ARBA00001141"/>
    </source>
</evidence>
<keyword evidence="10" id="KW-0472">Membrane</keyword>
<keyword evidence="9" id="KW-0012">Acyltransferase</keyword>
<accession>A0A8X7R5K4</accession>
<comment type="pathway">
    <text evidence="2">Phospholipid metabolism; CDP-diacylglycerol biosynthesis; CDP-diacylglycerol from sn-glycerol 3-phosphate: step 2/3.</text>
</comment>
<dbReference type="Gene3D" id="2.60.110.10">
    <property type="entry name" value="Thaumatin"/>
    <property type="match status" value="1"/>
</dbReference>
<dbReference type="SMART" id="SM00563">
    <property type="entry name" value="PlsC"/>
    <property type="match status" value="1"/>
</dbReference>
<keyword evidence="10" id="KW-0812">Transmembrane</keyword>
<evidence type="ECO:0000256" key="6">
    <source>
        <dbReference type="ARBA" id="ARBA00013211"/>
    </source>
</evidence>
<dbReference type="FunFam" id="2.60.110.10:FF:000002">
    <property type="entry name" value="Thaumatin-like protein 1a"/>
    <property type="match status" value="1"/>
</dbReference>
<dbReference type="InterPro" id="IPR017949">
    <property type="entry name" value="Thaumatin_CS"/>
</dbReference>
<keyword evidence="7" id="KW-0808">Transferase</keyword>
<keyword evidence="10" id="KW-1133">Transmembrane helix</keyword>
<evidence type="ECO:0000256" key="7">
    <source>
        <dbReference type="ARBA" id="ARBA00022679"/>
    </source>
</evidence>
<dbReference type="EC" id="2.3.1.51" evidence="6"/>
<protein>
    <recommendedName>
        <fullName evidence="6">1-acylglycerol-3-phosphate O-acyltransferase</fullName>
        <ecNumber evidence="6">2.3.1.51</ecNumber>
    </recommendedName>
</protein>
<keyword evidence="8" id="KW-1015">Disulfide bond</keyword>
<evidence type="ECO:0000256" key="5">
    <source>
        <dbReference type="ARBA" id="ARBA00010607"/>
    </source>
</evidence>
<dbReference type="PROSITE" id="PS00316">
    <property type="entry name" value="THAUMATIN_1"/>
    <property type="match status" value="1"/>
</dbReference>
<evidence type="ECO:0000256" key="9">
    <source>
        <dbReference type="ARBA" id="ARBA00023315"/>
    </source>
</evidence>
<feature type="domain" description="Phospholipid/glycerol acyltransferase" evidence="11">
    <location>
        <begin position="97"/>
        <end position="219"/>
    </location>
</feature>
<dbReference type="PROSITE" id="PS51367">
    <property type="entry name" value="THAUMATIN_2"/>
    <property type="match status" value="1"/>
</dbReference>
<dbReference type="Pfam" id="PF16076">
    <property type="entry name" value="Acyltransf_C"/>
    <property type="match status" value="1"/>
</dbReference>
<comment type="similarity">
    <text evidence="5">Belongs to the thaumatin family.</text>
</comment>
<evidence type="ECO:0000256" key="3">
    <source>
        <dbReference type="ARBA" id="ARBA00005189"/>
    </source>
</evidence>
<dbReference type="InterPro" id="IPR001938">
    <property type="entry name" value="Thaumatin"/>
</dbReference>
<dbReference type="EMBL" id="JAAMPC010000011">
    <property type="protein sequence ID" value="KAG2281787.1"/>
    <property type="molecule type" value="Genomic_DNA"/>
</dbReference>
<gene>
    <name evidence="12" type="ORF">Bca52824_053007</name>
</gene>
<dbReference type="Pfam" id="PF00314">
    <property type="entry name" value="Thaumatin"/>
    <property type="match status" value="1"/>
</dbReference>
<comment type="similarity">
    <text evidence="4">Belongs to the 1-acyl-sn-glycerol-3-phosphate acyltransferase family.</text>
</comment>
<dbReference type="Proteomes" id="UP000886595">
    <property type="component" value="Unassembled WGS sequence"/>
</dbReference>
<evidence type="ECO:0000256" key="8">
    <source>
        <dbReference type="ARBA" id="ARBA00023157"/>
    </source>
</evidence>
<evidence type="ECO:0000313" key="12">
    <source>
        <dbReference type="EMBL" id="KAG2281787.1"/>
    </source>
</evidence>
<evidence type="ECO:0000259" key="11">
    <source>
        <dbReference type="SMART" id="SM00563"/>
    </source>
</evidence>
<evidence type="ECO:0000256" key="4">
    <source>
        <dbReference type="ARBA" id="ARBA00008655"/>
    </source>
</evidence>
<dbReference type="CDD" id="cd09218">
    <property type="entry name" value="TLP-PA"/>
    <property type="match status" value="1"/>
</dbReference>
<proteinExistence type="inferred from homology"/>
<dbReference type="PRINTS" id="PR00347">
    <property type="entry name" value="THAUMATIN"/>
</dbReference>
<sequence length="569" mass="62156">MEVTGDSDNLKNRSLTPVRTLRGLIILLIFLSTAFMFLIYFAPPFALALRLLSVHQSRKSISFIFGHWLALWPYLFETINGTTVIFSGDTLPVEKRVLLIANHRTEVDWMYLWNIALRKGCLGYIKYVLKSSLMRLPIFGWGFHVLEFIPVERKREVDEPVMLQMLSSFKDPREPLWLALFPEGTDFTEEKCKRSQKFAAEAGLPTLSNVLLPKTRGFSVCLDALHNSLDAVYDLTIAYKPRCPSFMDNVFGTDPSEVHIHVKRVLTKEIPASEAESSAWLMDSFKSKDRLLSDFNAQGQFPNQRPEEELSILKCIATFGVIVSLTFRPSPSVGCCKGGGVAVSATVFTLENSCPYTVWPGILSGNTNTLGEGGFPLTPGASIQLNAPPGWSGRFWARTGCSFGSSGRGTCVTGDCGGALKCTGNGVPPATLAEFTVGSSNSGMDFYDVSLVDGYNVKMGIRPQGGSGDCRYAGCVSDINEICPSELRIMDPLNDGIVAACKSACAAFNSPEFCCTGAHATPQTCSPTQYSAMFKNACPTAYSYAYDDATSTFTCNGANYVITFCPSRS</sequence>
<dbReference type="AlphaFoldDB" id="A0A8X7R5K4"/>
<comment type="catalytic activity">
    <reaction evidence="1">
        <text>a 1-acyl-sn-glycero-3-phosphate + an acyl-CoA = a 1,2-diacyl-sn-glycero-3-phosphate + CoA</text>
        <dbReference type="Rhea" id="RHEA:19709"/>
        <dbReference type="ChEBI" id="CHEBI:57287"/>
        <dbReference type="ChEBI" id="CHEBI:57970"/>
        <dbReference type="ChEBI" id="CHEBI:58342"/>
        <dbReference type="ChEBI" id="CHEBI:58608"/>
        <dbReference type="EC" id="2.3.1.51"/>
    </reaction>
</comment>
<evidence type="ECO:0000313" key="13">
    <source>
        <dbReference type="Proteomes" id="UP000886595"/>
    </source>
</evidence>
<keyword evidence="13" id="KW-1185">Reference proteome</keyword>
<name>A0A8X7R5K4_BRACI</name>
<dbReference type="InterPro" id="IPR032098">
    <property type="entry name" value="Acyltransf_C"/>
</dbReference>
<dbReference type="PANTHER" id="PTHR10983">
    <property type="entry name" value="1-ACYLGLYCEROL-3-PHOSPHATE ACYLTRANSFERASE-RELATED"/>
    <property type="match status" value="1"/>
</dbReference>
<reference evidence="12 13" key="1">
    <citation type="submission" date="2020-02" db="EMBL/GenBank/DDBJ databases">
        <authorList>
            <person name="Ma Q."/>
            <person name="Huang Y."/>
            <person name="Song X."/>
            <person name="Pei D."/>
        </authorList>
    </citation>
    <scope>NUCLEOTIDE SEQUENCE [LARGE SCALE GENOMIC DNA]</scope>
    <source>
        <strain evidence="12">Sxm20200214</strain>
        <tissue evidence="12">Leaf</tissue>
    </source>
</reference>
<dbReference type="InterPro" id="IPR002123">
    <property type="entry name" value="Plipid/glycerol_acylTrfase"/>
</dbReference>
<dbReference type="PANTHER" id="PTHR10983:SF16">
    <property type="entry name" value="LYSOCARDIOLIPIN ACYLTRANSFERASE 1"/>
    <property type="match status" value="1"/>
</dbReference>
<dbReference type="InterPro" id="IPR037176">
    <property type="entry name" value="Osmotin/thaumatin-like_sf"/>
</dbReference>
<dbReference type="SUPFAM" id="SSF49870">
    <property type="entry name" value="Osmotin, thaumatin-like protein"/>
    <property type="match status" value="1"/>
</dbReference>
<organism evidence="12 13">
    <name type="scientific">Brassica carinata</name>
    <name type="common">Ethiopian mustard</name>
    <name type="synonym">Abyssinian cabbage</name>
    <dbReference type="NCBI Taxonomy" id="52824"/>
    <lineage>
        <taxon>Eukaryota</taxon>
        <taxon>Viridiplantae</taxon>
        <taxon>Streptophyta</taxon>
        <taxon>Embryophyta</taxon>
        <taxon>Tracheophyta</taxon>
        <taxon>Spermatophyta</taxon>
        <taxon>Magnoliopsida</taxon>
        <taxon>eudicotyledons</taxon>
        <taxon>Gunneridae</taxon>
        <taxon>Pentapetalae</taxon>
        <taxon>rosids</taxon>
        <taxon>malvids</taxon>
        <taxon>Brassicales</taxon>
        <taxon>Brassicaceae</taxon>
        <taxon>Brassiceae</taxon>
        <taxon>Brassica</taxon>
    </lineage>
</organism>
<dbReference type="GO" id="GO:0003841">
    <property type="term" value="F:1-acylglycerol-3-phosphate O-acyltransferase activity"/>
    <property type="evidence" value="ECO:0007669"/>
    <property type="project" value="UniProtKB-EC"/>
</dbReference>
<dbReference type="OrthoDB" id="189226at2759"/>
<comment type="caution">
    <text evidence="12">The sequence shown here is derived from an EMBL/GenBank/DDBJ whole genome shotgun (WGS) entry which is preliminary data.</text>
</comment>
<dbReference type="Pfam" id="PF01553">
    <property type="entry name" value="Acyltransferase"/>
    <property type="match status" value="1"/>
</dbReference>
<dbReference type="SMART" id="SM00205">
    <property type="entry name" value="THN"/>
    <property type="match status" value="1"/>
</dbReference>
<dbReference type="CDD" id="cd07990">
    <property type="entry name" value="LPLAT_LCLAT1-like"/>
    <property type="match status" value="1"/>
</dbReference>
<comment type="pathway">
    <text evidence="3">Lipid metabolism.</text>
</comment>